<dbReference type="RefSeq" id="WP_186996049.1">
    <property type="nucleotide sequence ID" value="NZ_JACOQK010000001.1"/>
</dbReference>
<feature type="domain" description="HD" evidence="2">
    <location>
        <begin position="75"/>
        <end position="185"/>
    </location>
</feature>
<comment type="caution">
    <text evidence="3">The sequence shown here is derived from an EMBL/GenBank/DDBJ whole genome shotgun (WGS) entry which is preliminary data.</text>
</comment>
<dbReference type="SUPFAM" id="SSF109604">
    <property type="entry name" value="HD-domain/PDEase-like"/>
    <property type="match status" value="1"/>
</dbReference>
<dbReference type="SMART" id="SM00471">
    <property type="entry name" value="HDc"/>
    <property type="match status" value="1"/>
</dbReference>
<dbReference type="Pfam" id="PF13286">
    <property type="entry name" value="HD_assoc"/>
    <property type="match status" value="1"/>
</dbReference>
<dbReference type="InterPro" id="IPR006674">
    <property type="entry name" value="HD_domain"/>
</dbReference>
<gene>
    <name evidence="3" type="ORF">H8Z77_02290</name>
</gene>
<dbReference type="CDD" id="cd00077">
    <property type="entry name" value="HDc"/>
    <property type="match status" value="1"/>
</dbReference>
<keyword evidence="4" id="KW-1185">Reference proteome</keyword>
<dbReference type="PROSITE" id="PS51831">
    <property type="entry name" value="HD"/>
    <property type="match status" value="1"/>
</dbReference>
<dbReference type="Proteomes" id="UP000649151">
    <property type="component" value="Unassembled WGS sequence"/>
</dbReference>
<dbReference type="Gene3D" id="1.10.3210.10">
    <property type="entry name" value="Hypothetical protein af1432"/>
    <property type="match status" value="1"/>
</dbReference>
<dbReference type="PANTHER" id="PTHR35795">
    <property type="entry name" value="SLR1885 PROTEIN"/>
    <property type="match status" value="1"/>
</dbReference>
<evidence type="ECO:0000259" key="2">
    <source>
        <dbReference type="PROSITE" id="PS51831"/>
    </source>
</evidence>
<dbReference type="PANTHER" id="PTHR35795:SF1">
    <property type="entry name" value="BIS(5'-NUCLEOSYL)-TETRAPHOSPHATASE, SYMMETRICAL"/>
    <property type="match status" value="1"/>
</dbReference>
<dbReference type="InterPro" id="IPR026875">
    <property type="entry name" value="PHydrolase_assoc_dom"/>
</dbReference>
<dbReference type="EMBL" id="JACOQK010000001">
    <property type="protein sequence ID" value="MBC5786851.1"/>
    <property type="molecule type" value="Genomic_DNA"/>
</dbReference>
<keyword evidence="1" id="KW-0378">Hydrolase</keyword>
<dbReference type="InterPro" id="IPR051094">
    <property type="entry name" value="Diverse_Catalytic_Enzymes"/>
</dbReference>
<evidence type="ECO:0000256" key="1">
    <source>
        <dbReference type="ARBA" id="ARBA00022801"/>
    </source>
</evidence>
<reference evidence="3 4" key="1">
    <citation type="submission" date="2020-08" db="EMBL/GenBank/DDBJ databases">
        <title>Genome public.</title>
        <authorList>
            <person name="Liu C."/>
            <person name="Sun Q."/>
        </authorList>
    </citation>
    <scope>NUCLEOTIDE SEQUENCE [LARGE SCALE GENOMIC DNA]</scope>
    <source>
        <strain evidence="3 4">NSJ-27</strain>
    </source>
</reference>
<proteinExistence type="predicted"/>
<dbReference type="InterPro" id="IPR003607">
    <property type="entry name" value="HD/PDEase_dom"/>
</dbReference>
<accession>A0ABR7INZ5</accession>
<name>A0ABR7INZ5_9CLOT</name>
<dbReference type="NCBIfam" id="NF002327">
    <property type="entry name" value="PRK01286.1-2"/>
    <property type="match status" value="1"/>
</dbReference>
<organism evidence="3 4">
    <name type="scientific">Clostridium facile</name>
    <dbReference type="NCBI Taxonomy" id="2763035"/>
    <lineage>
        <taxon>Bacteria</taxon>
        <taxon>Bacillati</taxon>
        <taxon>Bacillota</taxon>
        <taxon>Clostridia</taxon>
        <taxon>Eubacteriales</taxon>
        <taxon>Clostridiaceae</taxon>
        <taxon>Clostridium</taxon>
    </lineage>
</organism>
<protein>
    <submittedName>
        <fullName evidence="3">Deoxyguanosinetriphosphate triphosphohydrolase</fullName>
    </submittedName>
</protein>
<sequence length="334" mass="38538">MTIRERIEQQEEQTLSKYATLAKNTKGRATYQKPCDIRTEFQRDRDRILHCKAFKRLRYKTQVFLSPDSDHYLTRLVHTLEVAQIARTIARGLRINEDLTEAIALGHDLGHTPFGHAGERVLNEICPHKFHHAENSVRVVTVLEKEGKGLNLTAETLDGIRNHSFGHAQTLEGRLVKIADKVAYINHDIEDAIRAGVLTKEDLPQDCIEVLGDTKSKRITTIATSILEYTKEDIAMAPEVLQAHNKLRKFMFEHVYLAVPAKQAEEAKAVQVVEQMYHYYLTHEKELPEFYRQIAQKEDLHRAVCDYISGMSDHYIVERYLDLFVPHSWKGLKQ</sequence>
<evidence type="ECO:0000313" key="3">
    <source>
        <dbReference type="EMBL" id="MBC5786851.1"/>
    </source>
</evidence>
<dbReference type="Pfam" id="PF01966">
    <property type="entry name" value="HD"/>
    <property type="match status" value="1"/>
</dbReference>
<evidence type="ECO:0000313" key="4">
    <source>
        <dbReference type="Proteomes" id="UP000649151"/>
    </source>
</evidence>